<sequence>MIDEGRGLNGLTWAGSRVPPGSGLHPRGTFLCRATVGTSLGSTNRLLFSCTAVHCRGYVTVLGSGGGLRLLRVRLCHHSLCVLYHCTLSEKKIRSFLEYRIIAARHESIEPKHSLTSIKTLAERFLLPSTANIDFSSSAEKKVASNKQQTVLIKMLVNNRKQSKLEPCSLQTGPCVRIPQAPLTSELTMLRRFDVLAIIQIRSSLNISSGIRIRSRKYWGSLDGCQRNIGREK</sequence>
<evidence type="ECO:0000313" key="1">
    <source>
        <dbReference type="EMBL" id="CAH1408156.1"/>
    </source>
</evidence>
<proteinExistence type="predicted"/>
<name>A0A9P0HU97_NEZVI</name>
<dbReference type="Proteomes" id="UP001152798">
    <property type="component" value="Chromosome 7"/>
</dbReference>
<evidence type="ECO:0000313" key="2">
    <source>
        <dbReference type="Proteomes" id="UP001152798"/>
    </source>
</evidence>
<dbReference type="EMBL" id="OV725083">
    <property type="protein sequence ID" value="CAH1408156.1"/>
    <property type="molecule type" value="Genomic_DNA"/>
</dbReference>
<dbReference type="AlphaFoldDB" id="A0A9P0HU97"/>
<gene>
    <name evidence="1" type="ORF">NEZAVI_LOCUS15742</name>
</gene>
<reference evidence="1" key="1">
    <citation type="submission" date="2022-01" db="EMBL/GenBank/DDBJ databases">
        <authorList>
            <person name="King R."/>
        </authorList>
    </citation>
    <scope>NUCLEOTIDE SEQUENCE</scope>
</reference>
<keyword evidence="2" id="KW-1185">Reference proteome</keyword>
<accession>A0A9P0HU97</accession>
<organism evidence="1 2">
    <name type="scientific">Nezara viridula</name>
    <name type="common">Southern green stink bug</name>
    <name type="synonym">Cimex viridulus</name>
    <dbReference type="NCBI Taxonomy" id="85310"/>
    <lineage>
        <taxon>Eukaryota</taxon>
        <taxon>Metazoa</taxon>
        <taxon>Ecdysozoa</taxon>
        <taxon>Arthropoda</taxon>
        <taxon>Hexapoda</taxon>
        <taxon>Insecta</taxon>
        <taxon>Pterygota</taxon>
        <taxon>Neoptera</taxon>
        <taxon>Paraneoptera</taxon>
        <taxon>Hemiptera</taxon>
        <taxon>Heteroptera</taxon>
        <taxon>Panheteroptera</taxon>
        <taxon>Pentatomomorpha</taxon>
        <taxon>Pentatomoidea</taxon>
        <taxon>Pentatomidae</taxon>
        <taxon>Pentatominae</taxon>
        <taxon>Nezara</taxon>
    </lineage>
</organism>
<protein>
    <submittedName>
        <fullName evidence="1">Uncharacterized protein</fullName>
    </submittedName>
</protein>